<comment type="caution">
    <text evidence="3">The sequence shown here is derived from an EMBL/GenBank/DDBJ whole genome shotgun (WGS) entry which is preliminary data.</text>
</comment>
<dbReference type="EMBL" id="CATOUU010000564">
    <property type="protein sequence ID" value="CAI9934256.1"/>
    <property type="molecule type" value="Genomic_DNA"/>
</dbReference>
<keyword evidence="1" id="KW-0677">Repeat</keyword>
<accession>A0AA86TZE2</accession>
<dbReference type="EMBL" id="CAXDID020000088">
    <property type="protein sequence ID" value="CAL6021089.1"/>
    <property type="molecule type" value="Genomic_DNA"/>
</dbReference>
<reference evidence="3" key="1">
    <citation type="submission" date="2023-06" db="EMBL/GenBank/DDBJ databases">
        <authorList>
            <person name="Kurt Z."/>
        </authorList>
    </citation>
    <scope>NUCLEOTIDE SEQUENCE</scope>
</reference>
<name>A0AA86TZE2_9EUKA</name>
<dbReference type="SUPFAM" id="SSF47473">
    <property type="entry name" value="EF-hand"/>
    <property type="match status" value="1"/>
</dbReference>
<dbReference type="InterPro" id="IPR002048">
    <property type="entry name" value="EF_hand_dom"/>
</dbReference>
<dbReference type="GO" id="GO:0005509">
    <property type="term" value="F:calcium ion binding"/>
    <property type="evidence" value="ECO:0007669"/>
    <property type="project" value="InterPro"/>
</dbReference>
<dbReference type="Gene3D" id="1.10.238.10">
    <property type="entry name" value="EF-hand"/>
    <property type="match status" value="1"/>
</dbReference>
<dbReference type="PANTHER" id="PTHR23048:SF0">
    <property type="entry name" value="CALMODULIN LIKE 3"/>
    <property type="match status" value="1"/>
</dbReference>
<protein>
    <submittedName>
        <fullName evidence="3">EF hand domain-containing protein</fullName>
    </submittedName>
    <submittedName>
        <fullName evidence="5">EF_hand domain-containing protein</fullName>
    </submittedName>
</protein>
<proteinExistence type="predicted"/>
<sequence length="148" mass="16387">MQLKKPDVKKCKNVFTKANETETGKLKPLELVNALKEFNLNFTVDELRDLNPLVSTSPVITLSVEQFIHLIYIIENTTTNDTTKMMFLSADTTQSGTINRAGVESVLKKMGASPKTQQIDELMEALADNKDGTLSYEAFKGLIDGLMG</sequence>
<dbReference type="Proteomes" id="UP001642409">
    <property type="component" value="Unassembled WGS sequence"/>
</dbReference>
<evidence type="ECO:0000256" key="1">
    <source>
        <dbReference type="ARBA" id="ARBA00022737"/>
    </source>
</evidence>
<dbReference type="InterPro" id="IPR050230">
    <property type="entry name" value="CALM/Myosin/TropC-like"/>
</dbReference>
<evidence type="ECO:0000259" key="2">
    <source>
        <dbReference type="Pfam" id="PF13499"/>
    </source>
</evidence>
<evidence type="ECO:0000313" key="5">
    <source>
        <dbReference type="EMBL" id="CAL5981849.1"/>
    </source>
</evidence>
<evidence type="ECO:0000313" key="4">
    <source>
        <dbReference type="EMBL" id="CAI9952033.1"/>
    </source>
</evidence>
<feature type="domain" description="EF-hand" evidence="2">
    <location>
        <begin position="84"/>
        <end position="141"/>
    </location>
</feature>
<evidence type="ECO:0000313" key="3">
    <source>
        <dbReference type="EMBL" id="CAI9934256.1"/>
    </source>
</evidence>
<dbReference type="PANTHER" id="PTHR23048">
    <property type="entry name" value="MYOSIN LIGHT CHAIN 1, 3"/>
    <property type="match status" value="1"/>
</dbReference>
<dbReference type="AlphaFoldDB" id="A0AA86TZE2"/>
<organism evidence="3">
    <name type="scientific">Hexamita inflata</name>
    <dbReference type="NCBI Taxonomy" id="28002"/>
    <lineage>
        <taxon>Eukaryota</taxon>
        <taxon>Metamonada</taxon>
        <taxon>Diplomonadida</taxon>
        <taxon>Hexamitidae</taxon>
        <taxon>Hexamitinae</taxon>
        <taxon>Hexamita</taxon>
    </lineage>
</organism>
<dbReference type="Pfam" id="PF13499">
    <property type="entry name" value="EF-hand_7"/>
    <property type="match status" value="1"/>
</dbReference>
<dbReference type="EMBL" id="CAXDID020000014">
    <property type="protein sequence ID" value="CAL5981849.1"/>
    <property type="molecule type" value="Genomic_DNA"/>
</dbReference>
<gene>
    <name evidence="3" type="ORF">HINF_LOCUS21901</name>
    <name evidence="6" type="ORF">HINF_LOCUS27999</name>
    <name evidence="4" type="ORF">HINF_LOCUS39678</name>
    <name evidence="5" type="ORF">HINF_LOCUS6849</name>
</gene>
<evidence type="ECO:0000313" key="6">
    <source>
        <dbReference type="EMBL" id="CAL6021089.1"/>
    </source>
</evidence>
<reference evidence="5 7" key="2">
    <citation type="submission" date="2024-07" db="EMBL/GenBank/DDBJ databases">
        <authorList>
            <person name="Akdeniz Z."/>
        </authorList>
    </citation>
    <scope>NUCLEOTIDE SEQUENCE [LARGE SCALE GENOMIC DNA]</scope>
</reference>
<dbReference type="EMBL" id="CATOUU010000831">
    <property type="protein sequence ID" value="CAI9952033.1"/>
    <property type="molecule type" value="Genomic_DNA"/>
</dbReference>
<dbReference type="InterPro" id="IPR011992">
    <property type="entry name" value="EF-hand-dom_pair"/>
</dbReference>
<dbReference type="GO" id="GO:0016460">
    <property type="term" value="C:myosin II complex"/>
    <property type="evidence" value="ECO:0007669"/>
    <property type="project" value="TreeGrafter"/>
</dbReference>
<evidence type="ECO:0000313" key="7">
    <source>
        <dbReference type="Proteomes" id="UP001642409"/>
    </source>
</evidence>
<keyword evidence="7" id="KW-1185">Reference proteome</keyword>